<evidence type="ECO:0000256" key="7">
    <source>
        <dbReference type="RuleBase" id="RU003653"/>
    </source>
</evidence>
<dbReference type="InterPro" id="IPR002467">
    <property type="entry name" value="Pept_M24A_MAP1"/>
</dbReference>
<dbReference type="GO" id="GO:0005829">
    <property type="term" value="C:cytosol"/>
    <property type="evidence" value="ECO:0007669"/>
    <property type="project" value="TreeGrafter"/>
</dbReference>
<keyword evidence="4 6" id="KW-0479">Metal-binding</keyword>
<keyword evidence="5 6" id="KW-0378">Hydrolase</keyword>
<feature type="binding site" evidence="6">
    <location>
        <position position="83"/>
    </location>
    <ligand>
        <name>substrate</name>
    </ligand>
</feature>
<feature type="binding site" evidence="6">
    <location>
        <position position="175"/>
    </location>
    <ligand>
        <name>a divalent metal cation</name>
        <dbReference type="ChEBI" id="CHEBI:60240"/>
        <label>2</label>
        <note>catalytic</note>
    </ligand>
</feature>
<feature type="binding site" evidence="6">
    <location>
        <position position="112"/>
    </location>
    <ligand>
        <name>a divalent metal cation</name>
        <dbReference type="ChEBI" id="CHEBI:60240"/>
        <label>1</label>
    </ligand>
</feature>
<feature type="binding site" evidence="6">
    <location>
        <position position="112"/>
    </location>
    <ligand>
        <name>a divalent metal cation</name>
        <dbReference type="ChEBI" id="CHEBI:60240"/>
        <label>2</label>
        <note>catalytic</note>
    </ligand>
</feature>
<evidence type="ECO:0000256" key="1">
    <source>
        <dbReference type="ARBA" id="ARBA00002521"/>
    </source>
</evidence>
<dbReference type="InterPro" id="IPR036005">
    <property type="entry name" value="Creatinase/aminopeptidase-like"/>
</dbReference>
<dbReference type="SUPFAM" id="SSF55920">
    <property type="entry name" value="Creatinase/aminopeptidase"/>
    <property type="match status" value="1"/>
</dbReference>
<comment type="caution">
    <text evidence="9">The sequence shown here is derived from an EMBL/GenBank/DDBJ whole genome shotgun (WGS) entry which is preliminary data.</text>
</comment>
<comment type="subunit">
    <text evidence="6">Monomer.</text>
</comment>
<gene>
    <name evidence="6" type="primary">map</name>
    <name evidence="9" type="ORF">A2719_02275</name>
</gene>
<comment type="catalytic activity">
    <reaction evidence="6 7">
        <text>Release of N-terminal amino acids, preferentially methionine, from peptides and arylamides.</text>
        <dbReference type="EC" id="3.4.11.18"/>
    </reaction>
</comment>
<feature type="domain" description="Peptidase M24" evidence="8">
    <location>
        <begin position="15"/>
        <end position="246"/>
    </location>
</feature>
<comment type="cofactor">
    <cofactor evidence="6">
        <name>Co(2+)</name>
        <dbReference type="ChEBI" id="CHEBI:48828"/>
    </cofactor>
    <cofactor evidence="6">
        <name>Zn(2+)</name>
        <dbReference type="ChEBI" id="CHEBI:29105"/>
    </cofactor>
    <cofactor evidence="6">
        <name>Mn(2+)</name>
        <dbReference type="ChEBI" id="CHEBI:29035"/>
    </cofactor>
    <cofactor evidence="6">
        <name>Fe(2+)</name>
        <dbReference type="ChEBI" id="CHEBI:29033"/>
    </cofactor>
    <text evidence="6">Binds 2 divalent metal cations per subunit. Has a high-affinity and a low affinity metal-binding site. The true nature of the physiological cofactor is under debate. The enzyme is active with cobalt, zinc, manganese or divalent iron ions. Most likely, methionine aminopeptidases function as mononuclear Fe(2+)-metalloproteases under physiological conditions, and the catalytically relevant metal-binding site has been assigned to the histidine-containing high-affinity site.</text>
</comment>
<comment type="function">
    <text evidence="1 6">Removes the N-terminal methionine from nascent proteins. The N-terminal methionine is often cleaved when the second residue in the primary sequence is small and uncharged (Met-Ala-, Cys, Gly, Pro, Ser, Thr, or Val). Requires deformylation of the N(alpha)-formylated initiator methionine before it can be hydrolyzed.</text>
</comment>
<evidence type="ECO:0000259" key="8">
    <source>
        <dbReference type="Pfam" id="PF00557"/>
    </source>
</evidence>
<dbReference type="STRING" id="1802114.A2719_02275"/>
<evidence type="ECO:0000256" key="4">
    <source>
        <dbReference type="ARBA" id="ARBA00022723"/>
    </source>
</evidence>
<sequence length="255" mass="27372">MSLIKSQKEIQALLEGGKKLADVLQSVVELVRPGVTTKELDELAEKLITACGGTPSFKGYSAFGARNAYPASLCTSINDEVVHGIPSEKRVLKEGDIIGLDIGMKYQGLFTDMAVTVGVGRIDADSQKLIDVTHESLEKGIAEVHPGARIGDIGEAVQVFVESNGFGVVRELVGHGVGHAVHEEPEVPNFGKKGQGLKLEEGMVLALEPMVTARSPRVLLAKDEWTWKTKDGSRAAHFEHTVVVTKDGVRVLTIV</sequence>
<feature type="binding site" evidence="6">
    <location>
        <position position="182"/>
    </location>
    <ligand>
        <name>substrate</name>
    </ligand>
</feature>
<protein>
    <recommendedName>
        <fullName evidence="6 7">Methionine aminopeptidase</fullName>
        <shortName evidence="6">MAP</shortName>
        <shortName evidence="6">MetAP</shortName>
        <ecNumber evidence="6 7">3.4.11.18</ecNumber>
    </recommendedName>
    <alternativeName>
        <fullName evidence="6">Peptidase M</fullName>
    </alternativeName>
</protein>
<feature type="binding site" evidence="6">
    <location>
        <position position="239"/>
    </location>
    <ligand>
        <name>a divalent metal cation</name>
        <dbReference type="ChEBI" id="CHEBI:60240"/>
        <label>2</label>
        <note>catalytic</note>
    </ligand>
</feature>
<dbReference type="InterPro" id="IPR000994">
    <property type="entry name" value="Pept_M24"/>
</dbReference>
<dbReference type="EC" id="3.4.11.18" evidence="6 7"/>
<dbReference type="Gene3D" id="3.90.230.10">
    <property type="entry name" value="Creatinase/methionine aminopeptidase superfamily"/>
    <property type="match status" value="1"/>
</dbReference>
<feature type="binding site" evidence="6">
    <location>
        <position position="208"/>
    </location>
    <ligand>
        <name>a divalent metal cation</name>
        <dbReference type="ChEBI" id="CHEBI:60240"/>
        <label>2</label>
        <note>catalytic</note>
    </ligand>
</feature>
<dbReference type="PRINTS" id="PR00599">
    <property type="entry name" value="MAPEPTIDASE"/>
</dbReference>
<dbReference type="PANTHER" id="PTHR43330">
    <property type="entry name" value="METHIONINE AMINOPEPTIDASE"/>
    <property type="match status" value="1"/>
</dbReference>
<accession>A0A1G2G1F8</accession>
<dbReference type="GO" id="GO:0046872">
    <property type="term" value="F:metal ion binding"/>
    <property type="evidence" value="ECO:0007669"/>
    <property type="project" value="UniProtKB-UniRule"/>
</dbReference>
<feature type="binding site" evidence="6">
    <location>
        <position position="101"/>
    </location>
    <ligand>
        <name>a divalent metal cation</name>
        <dbReference type="ChEBI" id="CHEBI:60240"/>
        <label>1</label>
    </ligand>
</feature>
<dbReference type="GO" id="GO:0004239">
    <property type="term" value="F:initiator methionyl aminopeptidase activity"/>
    <property type="evidence" value="ECO:0007669"/>
    <property type="project" value="UniProtKB-UniRule"/>
</dbReference>
<keyword evidence="3 6" id="KW-0645">Protease</keyword>
<dbReference type="EMBL" id="MHNK01000007">
    <property type="protein sequence ID" value="OGZ44165.1"/>
    <property type="molecule type" value="Genomic_DNA"/>
</dbReference>
<dbReference type="GO" id="GO:0006508">
    <property type="term" value="P:proteolysis"/>
    <property type="evidence" value="ECO:0007669"/>
    <property type="project" value="UniProtKB-KW"/>
</dbReference>
<evidence type="ECO:0000256" key="2">
    <source>
        <dbReference type="ARBA" id="ARBA00022438"/>
    </source>
</evidence>
<dbReference type="Proteomes" id="UP000177480">
    <property type="component" value="Unassembled WGS sequence"/>
</dbReference>
<dbReference type="Pfam" id="PF00557">
    <property type="entry name" value="Peptidase_M24"/>
    <property type="match status" value="1"/>
</dbReference>
<comment type="similarity">
    <text evidence="6">Belongs to the peptidase M24A family. Methionine aminopeptidase type 1 subfamily.</text>
</comment>
<dbReference type="InterPro" id="IPR001714">
    <property type="entry name" value="Pept_M24_MAP"/>
</dbReference>
<dbReference type="HAMAP" id="MF_01974">
    <property type="entry name" value="MetAP_1"/>
    <property type="match status" value="1"/>
</dbReference>
<dbReference type="PANTHER" id="PTHR43330:SF27">
    <property type="entry name" value="METHIONINE AMINOPEPTIDASE"/>
    <property type="match status" value="1"/>
</dbReference>
<dbReference type="NCBIfam" id="TIGR00500">
    <property type="entry name" value="met_pdase_I"/>
    <property type="match status" value="1"/>
</dbReference>
<evidence type="ECO:0000313" key="9">
    <source>
        <dbReference type="EMBL" id="OGZ44165.1"/>
    </source>
</evidence>
<proteinExistence type="inferred from homology"/>
<evidence type="ECO:0000256" key="3">
    <source>
        <dbReference type="ARBA" id="ARBA00022670"/>
    </source>
</evidence>
<dbReference type="GO" id="GO:0070006">
    <property type="term" value="F:metalloaminopeptidase activity"/>
    <property type="evidence" value="ECO:0007669"/>
    <property type="project" value="UniProtKB-UniRule"/>
</dbReference>
<organism evidence="9 10">
    <name type="scientific">Candidatus Ryanbacteria bacterium RIFCSPHIGHO2_01_FULL_45_22</name>
    <dbReference type="NCBI Taxonomy" id="1802114"/>
    <lineage>
        <taxon>Bacteria</taxon>
        <taxon>Candidatus Ryaniibacteriota</taxon>
    </lineage>
</organism>
<reference evidence="9 10" key="1">
    <citation type="journal article" date="2016" name="Nat. Commun.">
        <title>Thousands of microbial genomes shed light on interconnected biogeochemical processes in an aquifer system.</title>
        <authorList>
            <person name="Anantharaman K."/>
            <person name="Brown C.T."/>
            <person name="Hug L.A."/>
            <person name="Sharon I."/>
            <person name="Castelle C.J."/>
            <person name="Probst A.J."/>
            <person name="Thomas B.C."/>
            <person name="Singh A."/>
            <person name="Wilkins M.J."/>
            <person name="Karaoz U."/>
            <person name="Brodie E.L."/>
            <person name="Williams K.H."/>
            <person name="Hubbard S.S."/>
            <person name="Banfield J.F."/>
        </authorList>
    </citation>
    <scope>NUCLEOTIDE SEQUENCE [LARGE SCALE GENOMIC DNA]</scope>
</reference>
<keyword evidence="2 6" id="KW-0031">Aminopeptidase</keyword>
<evidence type="ECO:0000313" key="10">
    <source>
        <dbReference type="Proteomes" id="UP000177480"/>
    </source>
</evidence>
<dbReference type="CDD" id="cd01086">
    <property type="entry name" value="MetAP1"/>
    <property type="match status" value="1"/>
</dbReference>
<evidence type="ECO:0000256" key="6">
    <source>
        <dbReference type="HAMAP-Rule" id="MF_01974"/>
    </source>
</evidence>
<name>A0A1G2G1F8_9BACT</name>
<evidence type="ECO:0000256" key="5">
    <source>
        <dbReference type="ARBA" id="ARBA00022801"/>
    </source>
</evidence>
<dbReference type="AlphaFoldDB" id="A0A1G2G1F8"/>
<feature type="binding site" evidence="6">
    <location>
        <position position="239"/>
    </location>
    <ligand>
        <name>a divalent metal cation</name>
        <dbReference type="ChEBI" id="CHEBI:60240"/>
        <label>1</label>
    </ligand>
</feature>